<organism evidence="1 2">
    <name type="scientific">Thalassobaculum fulvum</name>
    <dbReference type="NCBI Taxonomy" id="1633335"/>
    <lineage>
        <taxon>Bacteria</taxon>
        <taxon>Pseudomonadati</taxon>
        <taxon>Pseudomonadota</taxon>
        <taxon>Alphaproteobacteria</taxon>
        <taxon>Rhodospirillales</taxon>
        <taxon>Thalassobaculaceae</taxon>
        <taxon>Thalassobaculum</taxon>
    </lineage>
</organism>
<reference evidence="1" key="2">
    <citation type="submission" date="2020-09" db="EMBL/GenBank/DDBJ databases">
        <authorList>
            <person name="Sun Q."/>
            <person name="Kim S."/>
        </authorList>
    </citation>
    <scope>NUCLEOTIDE SEQUENCE</scope>
    <source>
        <strain evidence="1">KCTC 42651</strain>
    </source>
</reference>
<reference evidence="1" key="1">
    <citation type="journal article" date="2014" name="Int. J. Syst. Evol. Microbiol.">
        <title>Complete genome sequence of Corynebacterium casei LMG S-19264T (=DSM 44701T), isolated from a smear-ripened cheese.</title>
        <authorList>
            <consortium name="US DOE Joint Genome Institute (JGI-PGF)"/>
            <person name="Walter F."/>
            <person name="Albersmeier A."/>
            <person name="Kalinowski J."/>
            <person name="Ruckert C."/>
        </authorList>
    </citation>
    <scope>NUCLEOTIDE SEQUENCE</scope>
    <source>
        <strain evidence="1">KCTC 42651</strain>
    </source>
</reference>
<dbReference type="PIRSF" id="PIRSF031796">
    <property type="entry name" value="UPC031796"/>
    <property type="match status" value="1"/>
</dbReference>
<proteinExistence type="predicted"/>
<dbReference type="AlphaFoldDB" id="A0A918XMU7"/>
<protein>
    <recommendedName>
        <fullName evidence="3">DNA repair protein MmcB-related protein</fullName>
    </recommendedName>
</protein>
<dbReference type="RefSeq" id="WP_308434472.1">
    <property type="nucleotide sequence ID" value="NZ_BMZS01000001.1"/>
</dbReference>
<comment type="caution">
    <text evidence="1">The sequence shown here is derived from an EMBL/GenBank/DDBJ whole genome shotgun (WGS) entry which is preliminary data.</text>
</comment>
<dbReference type="InterPro" id="IPR009394">
    <property type="entry name" value="MmcB-like"/>
</dbReference>
<sequence length="161" mass="17288">MTDRPADGEVADSEVAGGSVPDVTRQVTRGAARLLEDLGCAVVTEFALANGRRADVAALAGDGQIALVEVKSGVPDFRSDAKWPEYLEFCDAFYFAVAPEFPRDLLPDGDVCGVIVADAWEAAILRPAPLRRLSAARRRAVTVRLARVAAQRLRALTDPRL</sequence>
<dbReference type="Proteomes" id="UP000630353">
    <property type="component" value="Unassembled WGS sequence"/>
</dbReference>
<evidence type="ECO:0008006" key="3">
    <source>
        <dbReference type="Google" id="ProtNLM"/>
    </source>
</evidence>
<accession>A0A918XMU7</accession>
<dbReference type="EMBL" id="BMZS01000001">
    <property type="protein sequence ID" value="GHD40278.1"/>
    <property type="molecule type" value="Genomic_DNA"/>
</dbReference>
<dbReference type="Pfam" id="PF06319">
    <property type="entry name" value="MmcB-like"/>
    <property type="match status" value="1"/>
</dbReference>
<name>A0A918XMU7_9PROT</name>
<evidence type="ECO:0000313" key="1">
    <source>
        <dbReference type="EMBL" id="GHD40278.1"/>
    </source>
</evidence>
<gene>
    <name evidence="1" type="ORF">GCM10017083_03400</name>
</gene>
<evidence type="ECO:0000313" key="2">
    <source>
        <dbReference type="Proteomes" id="UP000630353"/>
    </source>
</evidence>
<keyword evidence="2" id="KW-1185">Reference proteome</keyword>